<keyword evidence="4" id="KW-1185">Reference proteome</keyword>
<name>A0A179T080_9BACI</name>
<dbReference type="InterPro" id="IPR003675">
    <property type="entry name" value="Rce1/LyrA-like_dom"/>
</dbReference>
<dbReference type="Proteomes" id="UP000078534">
    <property type="component" value="Unassembled WGS sequence"/>
</dbReference>
<keyword evidence="3" id="KW-0645">Protease</keyword>
<evidence type="ECO:0000313" key="4">
    <source>
        <dbReference type="Proteomes" id="UP000078534"/>
    </source>
</evidence>
<feature type="transmembrane region" description="Helical" evidence="1">
    <location>
        <begin position="55"/>
        <end position="78"/>
    </location>
</feature>
<dbReference type="OrthoDB" id="1523022at2"/>
<evidence type="ECO:0000256" key="1">
    <source>
        <dbReference type="SAM" id="Phobius"/>
    </source>
</evidence>
<dbReference type="GO" id="GO:0080120">
    <property type="term" value="P:CAAX-box protein maturation"/>
    <property type="evidence" value="ECO:0007669"/>
    <property type="project" value="UniProtKB-ARBA"/>
</dbReference>
<feature type="transmembrane region" description="Helical" evidence="1">
    <location>
        <begin position="146"/>
        <end position="162"/>
    </location>
</feature>
<dbReference type="Pfam" id="PF02517">
    <property type="entry name" value="Rce1-like"/>
    <property type="match status" value="1"/>
</dbReference>
<feature type="transmembrane region" description="Helical" evidence="1">
    <location>
        <begin position="99"/>
        <end position="117"/>
    </location>
</feature>
<evidence type="ECO:0000313" key="3">
    <source>
        <dbReference type="EMBL" id="OAS87427.1"/>
    </source>
</evidence>
<reference evidence="4" key="1">
    <citation type="submission" date="2016-04" db="EMBL/GenBank/DDBJ databases">
        <authorList>
            <person name="Lyu Z."/>
            <person name="Lyu W."/>
        </authorList>
    </citation>
    <scope>NUCLEOTIDE SEQUENCE [LARGE SCALE GENOMIC DNA]</scope>
    <source>
        <strain evidence="4">C44</strain>
    </source>
</reference>
<keyword evidence="1" id="KW-0812">Transmembrane</keyword>
<dbReference type="STRING" id="152268.A6K24_19850"/>
<accession>A0A179T080</accession>
<feature type="transmembrane region" description="Helical" evidence="1">
    <location>
        <begin position="168"/>
        <end position="188"/>
    </location>
</feature>
<proteinExistence type="predicted"/>
<keyword evidence="1" id="KW-0472">Membrane</keyword>
<comment type="caution">
    <text evidence="3">The sequence shown here is derived from an EMBL/GenBank/DDBJ whole genome shotgun (WGS) entry which is preliminary data.</text>
</comment>
<sequence>MLKKQNELIKQLTDKQIVQNLYFTQFLLLFIAIALGFFLFDQIEQFLDLWVIKNYLFVIYGIGLALIVIIVDFIIMKVAPSRLTDDGGINEKIFEKRSIPHIFVLTALIAISEEILFRGVLQTHFGIWTASLIFAILHFRYLSKWLLFTMVVTISFLLGIVYEMTETLYTTIIAHFLIDLVFAIQIRLQFIKRGERNK</sequence>
<feature type="transmembrane region" description="Helical" evidence="1">
    <location>
        <begin position="123"/>
        <end position="139"/>
    </location>
</feature>
<dbReference type="AlphaFoldDB" id="A0A179T080"/>
<feature type="transmembrane region" description="Helical" evidence="1">
    <location>
        <begin position="21"/>
        <end position="40"/>
    </location>
</feature>
<dbReference type="GO" id="GO:0006508">
    <property type="term" value="P:proteolysis"/>
    <property type="evidence" value="ECO:0007669"/>
    <property type="project" value="UniProtKB-KW"/>
</dbReference>
<dbReference type="EMBL" id="LWSG01000009">
    <property type="protein sequence ID" value="OAS87427.1"/>
    <property type="molecule type" value="Genomic_DNA"/>
</dbReference>
<feature type="domain" description="CAAX prenyl protease 2/Lysostaphin resistance protein A-like" evidence="2">
    <location>
        <begin position="99"/>
        <end position="181"/>
    </location>
</feature>
<protein>
    <submittedName>
        <fullName evidence="3">CAAX protease</fullName>
    </submittedName>
</protein>
<keyword evidence="1" id="KW-1133">Transmembrane helix</keyword>
<evidence type="ECO:0000259" key="2">
    <source>
        <dbReference type="Pfam" id="PF02517"/>
    </source>
</evidence>
<dbReference type="GO" id="GO:0004175">
    <property type="term" value="F:endopeptidase activity"/>
    <property type="evidence" value="ECO:0007669"/>
    <property type="project" value="UniProtKB-ARBA"/>
</dbReference>
<gene>
    <name evidence="3" type="ORF">A6K24_19850</name>
</gene>
<dbReference type="RefSeq" id="WP_066330010.1">
    <property type="nucleotide sequence ID" value="NZ_LWSG01000009.1"/>
</dbReference>
<keyword evidence="3" id="KW-0378">Hydrolase</keyword>
<organism evidence="3 4">
    <name type="scientific">Metabacillus litoralis</name>
    <dbReference type="NCBI Taxonomy" id="152268"/>
    <lineage>
        <taxon>Bacteria</taxon>
        <taxon>Bacillati</taxon>
        <taxon>Bacillota</taxon>
        <taxon>Bacilli</taxon>
        <taxon>Bacillales</taxon>
        <taxon>Bacillaceae</taxon>
        <taxon>Metabacillus</taxon>
    </lineage>
</organism>